<evidence type="ECO:0000313" key="2">
    <source>
        <dbReference type="Proteomes" id="UP000821845"/>
    </source>
</evidence>
<dbReference type="EMBL" id="CM023489">
    <property type="protein sequence ID" value="KAH6921479.1"/>
    <property type="molecule type" value="Genomic_DNA"/>
</dbReference>
<dbReference type="Proteomes" id="UP000821845">
    <property type="component" value="Chromosome 9"/>
</dbReference>
<name>A0ACB7RIA5_HYAAI</name>
<accession>A0ACB7RIA5</accession>
<sequence length="290" mass="31632">MGVERSTSSERWPELDEKGEVESTGLLIFCLLGVIPLLITTAVVGSLLFSQTRTPTVAPHSTASKMALPSITPIGHEVVTRSASVCNTDECRSLSERLRVQLKFTADPCDDFYDFVCGKYWGHVEGALSEAEALIRSATIAAIEGATVPATGQTAWQKAAALFKACMTLASSHRSEVADLTAWLASLGLDLNNLDPSVDPVDMAMRSSLDFGIPAVFAVRLHGSSFIEGKRSIEFRFSYAEELWHRHRHQLLTKSVQHAVNFYVAMLAPYGASAQNSDDGVQDTRLRERA</sequence>
<organism evidence="1 2">
    <name type="scientific">Hyalomma asiaticum</name>
    <name type="common">Tick</name>
    <dbReference type="NCBI Taxonomy" id="266040"/>
    <lineage>
        <taxon>Eukaryota</taxon>
        <taxon>Metazoa</taxon>
        <taxon>Ecdysozoa</taxon>
        <taxon>Arthropoda</taxon>
        <taxon>Chelicerata</taxon>
        <taxon>Arachnida</taxon>
        <taxon>Acari</taxon>
        <taxon>Parasitiformes</taxon>
        <taxon>Ixodida</taxon>
        <taxon>Ixodoidea</taxon>
        <taxon>Ixodidae</taxon>
        <taxon>Hyalomminae</taxon>
        <taxon>Hyalomma</taxon>
    </lineage>
</organism>
<protein>
    <submittedName>
        <fullName evidence="1">Uncharacterized protein</fullName>
    </submittedName>
</protein>
<reference evidence="1" key="1">
    <citation type="submission" date="2020-05" db="EMBL/GenBank/DDBJ databases">
        <title>Large-scale comparative analyses of tick genomes elucidate their genetic diversity and vector capacities.</title>
        <authorList>
            <person name="Jia N."/>
            <person name="Wang J."/>
            <person name="Shi W."/>
            <person name="Du L."/>
            <person name="Sun Y."/>
            <person name="Zhan W."/>
            <person name="Jiang J."/>
            <person name="Wang Q."/>
            <person name="Zhang B."/>
            <person name="Ji P."/>
            <person name="Sakyi L.B."/>
            <person name="Cui X."/>
            <person name="Yuan T."/>
            <person name="Jiang B."/>
            <person name="Yang W."/>
            <person name="Lam T.T.-Y."/>
            <person name="Chang Q."/>
            <person name="Ding S."/>
            <person name="Wang X."/>
            <person name="Zhu J."/>
            <person name="Ruan X."/>
            <person name="Zhao L."/>
            <person name="Wei J."/>
            <person name="Que T."/>
            <person name="Du C."/>
            <person name="Cheng J."/>
            <person name="Dai P."/>
            <person name="Han X."/>
            <person name="Huang E."/>
            <person name="Gao Y."/>
            <person name="Liu J."/>
            <person name="Shao H."/>
            <person name="Ye R."/>
            <person name="Li L."/>
            <person name="Wei W."/>
            <person name="Wang X."/>
            <person name="Wang C."/>
            <person name="Yang T."/>
            <person name="Huo Q."/>
            <person name="Li W."/>
            <person name="Guo W."/>
            <person name="Chen H."/>
            <person name="Zhou L."/>
            <person name="Ni X."/>
            <person name="Tian J."/>
            <person name="Zhou Y."/>
            <person name="Sheng Y."/>
            <person name="Liu T."/>
            <person name="Pan Y."/>
            <person name="Xia L."/>
            <person name="Li J."/>
            <person name="Zhao F."/>
            <person name="Cao W."/>
        </authorList>
    </citation>
    <scope>NUCLEOTIDE SEQUENCE</scope>
    <source>
        <strain evidence="1">Hyas-2018</strain>
    </source>
</reference>
<proteinExistence type="predicted"/>
<evidence type="ECO:0000313" key="1">
    <source>
        <dbReference type="EMBL" id="KAH6921479.1"/>
    </source>
</evidence>
<gene>
    <name evidence="1" type="ORF">HPB50_001337</name>
</gene>
<comment type="caution">
    <text evidence="1">The sequence shown here is derived from an EMBL/GenBank/DDBJ whole genome shotgun (WGS) entry which is preliminary data.</text>
</comment>
<keyword evidence="2" id="KW-1185">Reference proteome</keyword>